<evidence type="ECO:0000313" key="2">
    <source>
        <dbReference type="Proteomes" id="UP000697127"/>
    </source>
</evidence>
<dbReference type="Proteomes" id="UP000697127">
    <property type="component" value="Unassembled WGS sequence"/>
</dbReference>
<gene>
    <name evidence="1" type="ORF">C6P40_004673</name>
</gene>
<dbReference type="AlphaFoldDB" id="A0A9P7BED8"/>
<name>A0A9P7BED8_9ASCO</name>
<sequence>MSETNKPVYEIPDFNSVTEFSNKPIPEQISNEISSSIESKENKSTPYDENLNENLSTFLKKFIDGFKRMEIDDIDPNLTEIE</sequence>
<dbReference type="EMBL" id="PUHW01000675">
    <property type="protein sequence ID" value="KAG0686131.1"/>
    <property type="molecule type" value="Genomic_DNA"/>
</dbReference>
<evidence type="ECO:0000313" key="1">
    <source>
        <dbReference type="EMBL" id="KAG0686131.1"/>
    </source>
</evidence>
<keyword evidence="2" id="KW-1185">Reference proteome</keyword>
<protein>
    <submittedName>
        <fullName evidence="1">Uncharacterized protein</fullName>
    </submittedName>
</protein>
<comment type="caution">
    <text evidence="1">The sequence shown here is derived from an EMBL/GenBank/DDBJ whole genome shotgun (WGS) entry which is preliminary data.</text>
</comment>
<proteinExistence type="predicted"/>
<accession>A0A9P7BED8</accession>
<feature type="non-terminal residue" evidence="1">
    <location>
        <position position="82"/>
    </location>
</feature>
<organism evidence="1 2">
    <name type="scientific">Pichia californica</name>
    <dbReference type="NCBI Taxonomy" id="460514"/>
    <lineage>
        <taxon>Eukaryota</taxon>
        <taxon>Fungi</taxon>
        <taxon>Dikarya</taxon>
        <taxon>Ascomycota</taxon>
        <taxon>Saccharomycotina</taxon>
        <taxon>Pichiomycetes</taxon>
        <taxon>Pichiales</taxon>
        <taxon>Pichiaceae</taxon>
        <taxon>Pichia</taxon>
    </lineage>
</organism>
<reference evidence="1" key="1">
    <citation type="submission" date="2020-11" db="EMBL/GenBank/DDBJ databases">
        <title>Kefir isolates.</title>
        <authorList>
            <person name="Marcisauskas S."/>
            <person name="Kim Y."/>
            <person name="Blasche S."/>
        </authorList>
    </citation>
    <scope>NUCLEOTIDE SEQUENCE</scope>
    <source>
        <strain evidence="1">Olga-1</strain>
    </source>
</reference>